<accession>B5HT97</accession>
<dbReference type="AlphaFoldDB" id="B5HT97"/>
<evidence type="ECO:0000313" key="1">
    <source>
        <dbReference type="EMBL" id="EDY56052.2"/>
    </source>
</evidence>
<dbReference type="Proteomes" id="UP000002785">
    <property type="component" value="Chromosome"/>
</dbReference>
<evidence type="ECO:0008006" key="3">
    <source>
        <dbReference type="Google" id="ProtNLM"/>
    </source>
</evidence>
<evidence type="ECO:0000313" key="2">
    <source>
        <dbReference type="Proteomes" id="UP000002785"/>
    </source>
</evidence>
<dbReference type="OrthoDB" id="3521359at2"/>
<protein>
    <recommendedName>
        <fullName evidence="3">BioF2-like acetyltransferase domain-containing protein</fullName>
    </recommendedName>
</protein>
<proteinExistence type="predicted"/>
<dbReference type="EMBL" id="CM000951">
    <property type="protein sequence ID" value="EDY56052.2"/>
    <property type="molecule type" value="Genomic_DNA"/>
</dbReference>
<sequence>MTTTLLDSIGALSPEQFDALDDSAGAAGCHHRLLQRESDLRWRMRYAVRREADRLLAAVPACTRLGTGWPDPAYDVRRWGLPAGLVPEDLTADRCLFVGGCTDLRSALHIGPTADGERVARSVLAGLARTAAETDQCLAFPYVYAPARRLIAQACRDRAGWAPLGREARFPDADAPDREERAVSRVRGVLRRDRRLIAAAGVRTTVSDWADVADDAADLIARHNSRKGSPDHPEFVALRHEQWALCEPVRVIALTASAGTARGVLTALVWRSELELYEIGLTGQESPDRIAVYLDLLFHQPLAYARDHRLTAIRAGLAAEVPKKSRGAVMHEVYGGVLSVSDTKRLADEIC</sequence>
<keyword evidence="2" id="KW-1185">Reference proteome</keyword>
<reference evidence="1" key="1">
    <citation type="submission" date="2009-10" db="EMBL/GenBank/DDBJ databases">
        <title>The genome sequence of Streptomyces sviceus strain ATCC 29083.</title>
        <authorList>
            <consortium name="The Broad Institute Genome Sequencing Platform"/>
            <consortium name="Broad Institute Microbial Sequencing Center"/>
            <person name="Fischbach M."/>
            <person name="Godfrey P."/>
            <person name="Ward D."/>
            <person name="Young S."/>
            <person name="Zeng Q."/>
            <person name="Koehrsen M."/>
            <person name="Alvarado L."/>
            <person name="Berlin A.M."/>
            <person name="Bochicchio J."/>
            <person name="Borenstein D."/>
            <person name="Chapman S.B."/>
            <person name="Chen Z."/>
            <person name="Engels R."/>
            <person name="Freedman E."/>
            <person name="Gellesch M."/>
            <person name="Goldberg J."/>
            <person name="Griggs A."/>
            <person name="Gujja S."/>
            <person name="Heilman E.R."/>
            <person name="Heiman D.I."/>
            <person name="Hepburn T.A."/>
            <person name="Howarth C."/>
            <person name="Jen D."/>
            <person name="Larson L."/>
            <person name="Lewis B."/>
            <person name="Mehta T."/>
            <person name="Park D."/>
            <person name="Pearson M."/>
            <person name="Richards J."/>
            <person name="Roberts A."/>
            <person name="Saif S."/>
            <person name="Shea T.D."/>
            <person name="Shenoy N."/>
            <person name="Sisk P."/>
            <person name="Stolte C."/>
            <person name="Sykes S.N."/>
            <person name="Thomson T."/>
            <person name="Walk T."/>
            <person name="White J."/>
            <person name="Yandava C."/>
            <person name="Straight P."/>
            <person name="Clardy J."/>
            <person name="Hung D."/>
            <person name="Kolter R."/>
            <person name="Mekalanos J."/>
            <person name="Walker S."/>
            <person name="Walsh C.T."/>
            <person name="Wieland-Brown L.C."/>
            <person name="Haas B."/>
            <person name="Nusbaum C."/>
            <person name="Birren B."/>
        </authorList>
    </citation>
    <scope>NUCLEOTIDE SEQUENCE [LARGE SCALE GENOMIC DNA]</scope>
    <source>
        <strain evidence="1">ATCC 29083</strain>
    </source>
</reference>
<organism evidence="1 2">
    <name type="scientific">Streptomyces sviceus (strain ATCC 29083 / DSM 924 / JCM 4929 / NBRC 13980 / NCIMB 11184 / NRRL 5439 / UC 5370)</name>
    <dbReference type="NCBI Taxonomy" id="463191"/>
    <lineage>
        <taxon>Bacteria</taxon>
        <taxon>Bacillati</taxon>
        <taxon>Actinomycetota</taxon>
        <taxon>Actinomycetes</taxon>
        <taxon>Kitasatosporales</taxon>
        <taxon>Streptomycetaceae</taxon>
        <taxon>Streptomyces</taxon>
    </lineage>
</organism>
<name>B5HT97_STRX2</name>
<dbReference type="eggNOG" id="ENOG5031SX8">
    <property type="taxonomic scope" value="Bacteria"/>
</dbReference>
<dbReference type="HOGENOM" id="CLU_844374_0_0_11"/>
<dbReference type="RefSeq" id="WP_007385340.1">
    <property type="nucleotide sequence ID" value="NZ_CM000951.1"/>
</dbReference>
<gene>
    <name evidence="1" type="ORF">SSEG_09055</name>
</gene>